<keyword evidence="5" id="KW-1185">Reference proteome</keyword>
<feature type="region of interest" description="Disordered" evidence="2">
    <location>
        <begin position="277"/>
        <end position="333"/>
    </location>
</feature>
<organism evidence="4 5">
    <name type="scientific">Symbiodinium microadriaticum</name>
    <name type="common">Dinoflagellate</name>
    <name type="synonym">Zooxanthella microadriatica</name>
    <dbReference type="NCBI Taxonomy" id="2951"/>
    <lineage>
        <taxon>Eukaryota</taxon>
        <taxon>Sar</taxon>
        <taxon>Alveolata</taxon>
        <taxon>Dinophyceae</taxon>
        <taxon>Suessiales</taxon>
        <taxon>Symbiodiniaceae</taxon>
        <taxon>Symbiodinium</taxon>
    </lineage>
</organism>
<protein>
    <recommendedName>
        <fullName evidence="3">EF-hand domain-containing protein</fullName>
    </recommendedName>
</protein>
<dbReference type="GO" id="GO:0005509">
    <property type="term" value="F:calcium ion binding"/>
    <property type="evidence" value="ECO:0007669"/>
    <property type="project" value="InterPro"/>
</dbReference>
<dbReference type="InterPro" id="IPR018247">
    <property type="entry name" value="EF_Hand_1_Ca_BS"/>
</dbReference>
<dbReference type="OrthoDB" id="413456at2759"/>
<feature type="region of interest" description="Disordered" evidence="2">
    <location>
        <begin position="60"/>
        <end position="81"/>
    </location>
</feature>
<dbReference type="SUPFAM" id="SSF47473">
    <property type="entry name" value="EF-hand"/>
    <property type="match status" value="1"/>
</dbReference>
<accession>A0A1Q9DHE6</accession>
<comment type="caution">
    <text evidence="4">The sequence shown here is derived from an EMBL/GenBank/DDBJ whole genome shotgun (WGS) entry which is preliminary data.</text>
</comment>
<evidence type="ECO:0000313" key="5">
    <source>
        <dbReference type="Proteomes" id="UP000186817"/>
    </source>
</evidence>
<feature type="domain" description="EF-hand" evidence="3">
    <location>
        <begin position="141"/>
        <end position="176"/>
    </location>
</feature>
<evidence type="ECO:0000256" key="2">
    <source>
        <dbReference type="SAM" id="MobiDB-lite"/>
    </source>
</evidence>
<reference evidence="4 5" key="1">
    <citation type="submission" date="2016-02" db="EMBL/GenBank/DDBJ databases">
        <title>Genome analysis of coral dinoflagellate symbionts highlights evolutionary adaptations to a symbiotic lifestyle.</title>
        <authorList>
            <person name="Aranda M."/>
            <person name="Li Y."/>
            <person name="Liew Y.J."/>
            <person name="Baumgarten S."/>
            <person name="Simakov O."/>
            <person name="Wilson M."/>
            <person name="Piel J."/>
            <person name="Ashoor H."/>
            <person name="Bougouffa S."/>
            <person name="Bajic V.B."/>
            <person name="Ryu T."/>
            <person name="Ravasi T."/>
            <person name="Bayer T."/>
            <person name="Micklem G."/>
            <person name="Kim H."/>
            <person name="Bhak J."/>
            <person name="Lajeunesse T.C."/>
            <person name="Voolstra C.R."/>
        </authorList>
    </citation>
    <scope>NUCLEOTIDE SEQUENCE [LARGE SCALE GENOMIC DNA]</scope>
    <source>
        <strain evidence="4 5">CCMP2467</strain>
    </source>
</reference>
<dbReference type="PROSITE" id="PS50222">
    <property type="entry name" value="EF_HAND_2"/>
    <property type="match status" value="1"/>
</dbReference>
<evidence type="ECO:0000259" key="3">
    <source>
        <dbReference type="PROSITE" id="PS50222"/>
    </source>
</evidence>
<dbReference type="Proteomes" id="UP000186817">
    <property type="component" value="Unassembled WGS sequence"/>
</dbReference>
<gene>
    <name evidence="4" type="ORF">AK812_SmicGene23419</name>
</gene>
<evidence type="ECO:0000313" key="4">
    <source>
        <dbReference type="EMBL" id="OLP94530.1"/>
    </source>
</evidence>
<dbReference type="AlphaFoldDB" id="A0A1Q9DHE6"/>
<dbReference type="PROSITE" id="PS00018">
    <property type="entry name" value="EF_HAND_1"/>
    <property type="match status" value="1"/>
</dbReference>
<proteinExistence type="predicted"/>
<feature type="compositionally biased region" description="Basic and acidic residues" evidence="2">
    <location>
        <begin position="324"/>
        <end position="333"/>
    </location>
</feature>
<keyword evidence="1" id="KW-0106">Calcium</keyword>
<dbReference type="EMBL" id="LSRX01000538">
    <property type="protein sequence ID" value="OLP94530.1"/>
    <property type="molecule type" value="Genomic_DNA"/>
</dbReference>
<feature type="compositionally biased region" description="Polar residues" evidence="2">
    <location>
        <begin position="62"/>
        <end position="77"/>
    </location>
</feature>
<dbReference type="Gene3D" id="1.10.238.10">
    <property type="entry name" value="EF-hand"/>
    <property type="match status" value="1"/>
</dbReference>
<name>A0A1Q9DHE6_SYMMI</name>
<sequence>MLRAGGTGFAEGVADGVGSSSNNMFAGTSLTVPSARTGGSSQNGSIFRLRDSGFGPLGKSCGTMSTSPLGQSAQSWRSARLTRAGSSGTLPAAGMAVQTPKGVVRLEDLCRPRRSRANVKTNGRAFHKPFEVAYREIAELRNFRRLEHLFIAADVDRSGEMSLDEFRQALRKPWFQRSFSLLGVQPHQAEVVFKKMNTANAEEISISDFMQGLESLLGTDLDGPPRDLDVSLLSSRFKAKTKLTSSRSEPVLVDVPTDFRSSPERDHAKHDISAALAVLSPTSSRSKKAPRNRQGSQQTQAAGMEGPDATNKISAADVASPATTERRQASGYA</sequence>
<evidence type="ECO:0000256" key="1">
    <source>
        <dbReference type="ARBA" id="ARBA00022837"/>
    </source>
</evidence>
<dbReference type="InterPro" id="IPR002048">
    <property type="entry name" value="EF_hand_dom"/>
</dbReference>
<dbReference type="InterPro" id="IPR011992">
    <property type="entry name" value="EF-hand-dom_pair"/>
</dbReference>